<sequence length="318" mass="36338">MLLKVGSEDPGLVHVFRFCDRGDVLCKASRISSSSNLPPLRNLPSWSRVGTLDRARYPLLFSSECEHKAAPSDRHGHKTTQTSVGMDTAGARVASLEKDILFLQQTHKTTLEKLHEEIEHLKRANKEFQYQLIMGEQQHPPREPRPEGLHEKQCQTGVIGSEEKPETRWHCVEHNEAIMMSLFPLRIQDGSSRPPRTPTLQECEALIRQLYNANTLQSQELLRVKAVLRDVVNKKKLSPEVCNITKTYLSDNTRSGELTHIPKLTLKPLPKIQQQTQVSVREKVILPTIRQTMSSNLTERQKRAQAVHKMRLRRAIFS</sequence>
<evidence type="ECO:0008006" key="7">
    <source>
        <dbReference type="Google" id="ProtNLM"/>
    </source>
</evidence>
<accession>A0A5N5NJB6</accession>
<evidence type="ECO:0000259" key="4">
    <source>
        <dbReference type="Pfam" id="PF14917"/>
    </source>
</evidence>
<keyword evidence="1 2" id="KW-0175">Coiled coil</keyword>
<protein>
    <recommendedName>
        <fullName evidence="7">CCDC92/74 N-terminal domain-containing protein</fullName>
    </recommendedName>
</protein>
<gene>
    <name evidence="5" type="ORF">PHYPO_G00234080</name>
</gene>
<reference evidence="5 6" key="1">
    <citation type="submission" date="2019-06" db="EMBL/GenBank/DDBJ databases">
        <title>A chromosome-scale genome assembly of the striped catfish, Pangasianodon hypophthalmus.</title>
        <authorList>
            <person name="Wen M."/>
            <person name="Zahm M."/>
            <person name="Roques C."/>
            <person name="Cabau C."/>
            <person name="Klopp C."/>
            <person name="Donnadieu C."/>
            <person name="Jouanno E."/>
            <person name="Avarre J.-C."/>
            <person name="Campet M."/>
            <person name="Ha T.T.T."/>
            <person name="Dugue R."/>
            <person name="Lampietro C."/>
            <person name="Louis A."/>
            <person name="Herpin A."/>
            <person name="Echchiki A."/>
            <person name="Berthelot C."/>
            <person name="Parey E."/>
            <person name="Roest-Crollius H."/>
            <person name="Braasch I."/>
            <person name="Postlethwait J."/>
            <person name="Bobe J."/>
            <person name="Montfort J."/>
            <person name="Bouchez O."/>
            <person name="Begum T."/>
            <person name="Schartl M."/>
            <person name="Guiguen Y."/>
        </authorList>
    </citation>
    <scope>NUCLEOTIDE SEQUENCE [LARGE SCALE GENOMIC DNA]</scope>
    <source>
        <strain evidence="5 6">Indonesia</strain>
        <tissue evidence="5">Blood</tissue>
    </source>
</reference>
<feature type="domain" description="CCDC92/74 N-terminal" evidence="3">
    <location>
        <begin position="91"/>
        <end position="139"/>
    </location>
</feature>
<dbReference type="EMBL" id="VFJC01000009">
    <property type="protein sequence ID" value="KAB5567554.1"/>
    <property type="molecule type" value="Genomic_DNA"/>
</dbReference>
<dbReference type="PANTHER" id="PTHR14882">
    <property type="entry name" value="COILED-COIL DOMAIN-CONTAINING 74A"/>
    <property type="match status" value="1"/>
</dbReference>
<feature type="domain" description="Coiled coil protein 74 C-terminal" evidence="4">
    <location>
        <begin position="194"/>
        <end position="314"/>
    </location>
</feature>
<dbReference type="InterPro" id="IPR040370">
    <property type="entry name" value="CCDC74A/CCDC74B/CCDC92"/>
</dbReference>
<evidence type="ECO:0000256" key="2">
    <source>
        <dbReference type="SAM" id="Coils"/>
    </source>
</evidence>
<name>A0A5N5NJB6_PANHP</name>
<organism evidence="5 6">
    <name type="scientific">Pangasianodon hypophthalmus</name>
    <name type="common">Striped catfish</name>
    <name type="synonym">Helicophagus hypophthalmus</name>
    <dbReference type="NCBI Taxonomy" id="310915"/>
    <lineage>
        <taxon>Eukaryota</taxon>
        <taxon>Metazoa</taxon>
        <taxon>Chordata</taxon>
        <taxon>Craniata</taxon>
        <taxon>Vertebrata</taxon>
        <taxon>Euteleostomi</taxon>
        <taxon>Actinopterygii</taxon>
        <taxon>Neopterygii</taxon>
        <taxon>Teleostei</taxon>
        <taxon>Ostariophysi</taxon>
        <taxon>Siluriformes</taxon>
        <taxon>Pangasiidae</taxon>
        <taxon>Pangasianodon</taxon>
    </lineage>
</organism>
<dbReference type="InterPro" id="IPR039496">
    <property type="entry name" value="CCDC92/74_N"/>
</dbReference>
<comment type="caution">
    <text evidence="5">The sequence shown here is derived from an EMBL/GenBank/DDBJ whole genome shotgun (WGS) entry which is preliminary data.</text>
</comment>
<feature type="coiled-coil region" evidence="2">
    <location>
        <begin position="104"/>
        <end position="131"/>
    </location>
</feature>
<dbReference type="PANTHER" id="PTHR14882:SF5">
    <property type="entry name" value="COILED-COIL DOMAIN CONTAINING 74A"/>
    <property type="match status" value="1"/>
</dbReference>
<dbReference type="Pfam" id="PF14917">
    <property type="entry name" value="CCDC74_C"/>
    <property type="match status" value="1"/>
</dbReference>
<proteinExistence type="predicted"/>
<evidence type="ECO:0000256" key="1">
    <source>
        <dbReference type="ARBA" id="ARBA00023054"/>
    </source>
</evidence>
<dbReference type="AlphaFoldDB" id="A0A5N5NJB6"/>
<dbReference type="Proteomes" id="UP000327468">
    <property type="component" value="Chromosome 8"/>
</dbReference>
<dbReference type="Pfam" id="PF14916">
    <property type="entry name" value="CCDC92"/>
    <property type="match status" value="1"/>
</dbReference>
<evidence type="ECO:0000313" key="6">
    <source>
        <dbReference type="Proteomes" id="UP000327468"/>
    </source>
</evidence>
<evidence type="ECO:0000259" key="3">
    <source>
        <dbReference type="Pfam" id="PF14916"/>
    </source>
</evidence>
<dbReference type="InterPro" id="IPR029422">
    <property type="entry name" value="CCDC74_C"/>
</dbReference>
<evidence type="ECO:0000313" key="5">
    <source>
        <dbReference type="EMBL" id="KAB5567554.1"/>
    </source>
</evidence>
<keyword evidence="6" id="KW-1185">Reference proteome</keyword>